<dbReference type="EMBL" id="JBHFFA010000003">
    <property type="protein sequence ID" value="KAL2635737.1"/>
    <property type="molecule type" value="Genomic_DNA"/>
</dbReference>
<reference evidence="2 3" key="1">
    <citation type="submission" date="2024-09" db="EMBL/GenBank/DDBJ databases">
        <title>Chromosome-scale assembly of Riccia fluitans.</title>
        <authorList>
            <person name="Paukszto L."/>
            <person name="Sawicki J."/>
            <person name="Karawczyk K."/>
            <person name="Piernik-Szablinska J."/>
            <person name="Szczecinska M."/>
            <person name="Mazdziarz M."/>
        </authorList>
    </citation>
    <scope>NUCLEOTIDE SEQUENCE [LARGE SCALE GENOMIC DNA]</scope>
    <source>
        <strain evidence="2">Rf_01</strain>
        <tissue evidence="2">Aerial parts of the thallus</tissue>
    </source>
</reference>
<evidence type="ECO:0000313" key="3">
    <source>
        <dbReference type="Proteomes" id="UP001605036"/>
    </source>
</evidence>
<accession>A0ABD1Z2B7</accession>
<evidence type="ECO:0000313" key="2">
    <source>
        <dbReference type="EMBL" id="KAL2635737.1"/>
    </source>
</evidence>
<name>A0ABD1Z2B7_9MARC</name>
<keyword evidence="3" id="KW-1185">Reference proteome</keyword>
<feature type="region of interest" description="Disordered" evidence="1">
    <location>
        <begin position="69"/>
        <end position="88"/>
    </location>
</feature>
<gene>
    <name evidence="2" type="ORF">R1flu_007216</name>
</gene>
<protein>
    <submittedName>
        <fullName evidence="2">Uncharacterized protein</fullName>
    </submittedName>
</protein>
<comment type="caution">
    <text evidence="2">The sequence shown here is derived from an EMBL/GenBank/DDBJ whole genome shotgun (WGS) entry which is preliminary data.</text>
</comment>
<evidence type="ECO:0000256" key="1">
    <source>
        <dbReference type="SAM" id="MobiDB-lite"/>
    </source>
</evidence>
<dbReference type="AlphaFoldDB" id="A0ABD1Z2B7"/>
<dbReference type="Proteomes" id="UP001605036">
    <property type="component" value="Unassembled WGS sequence"/>
</dbReference>
<organism evidence="2 3">
    <name type="scientific">Riccia fluitans</name>
    <dbReference type="NCBI Taxonomy" id="41844"/>
    <lineage>
        <taxon>Eukaryota</taxon>
        <taxon>Viridiplantae</taxon>
        <taxon>Streptophyta</taxon>
        <taxon>Embryophyta</taxon>
        <taxon>Marchantiophyta</taxon>
        <taxon>Marchantiopsida</taxon>
        <taxon>Marchantiidae</taxon>
        <taxon>Marchantiales</taxon>
        <taxon>Ricciaceae</taxon>
        <taxon>Riccia</taxon>
    </lineage>
</organism>
<sequence length="88" mass="9508">MLSLETKRVTGLSTASTDFGESLNSVLHSYWDPRLVSPSPRPGLTLSSSIEAYTTNDFTDLRAIQSPGVCPPTSISTSSWLSRHLHGS</sequence>
<proteinExistence type="predicted"/>